<gene>
    <name evidence="1" type="ORF">BpJC7_27750</name>
</gene>
<keyword evidence="2" id="KW-1185">Reference proteome</keyword>
<name>A0A5J4J9H2_9BACI</name>
<sequence length="296" mass="31998">MKQLQKEHFITHFSAENIPAYTVRLNETFAVETYDCYCGKITSPSQLRTEVDIPFINPATGPIYIEGVKKGDTLCVEIKDISLNEVGVMVLYPGMGALGRDVKESDTRIIPVKDGKILFNSRLQFPARPMIGVIGVAPAEGSVLCETPGDHGGNMDTKWITVGSKLYLPVFHEGALLALGDLHAAMGDGELDGSGVEIGGKVTLECTKWDGAVPVGIPVVETTDNWFFVSSAENIELAAKKGMRIAVRRLADAHGLIFNDAYRLLSAACGLEISQIVNPLATVRIAVPKEILPDLF</sequence>
<evidence type="ECO:0000313" key="1">
    <source>
        <dbReference type="EMBL" id="GER71472.1"/>
    </source>
</evidence>
<protein>
    <submittedName>
        <fullName evidence="1">Acetamidase</fullName>
    </submittedName>
</protein>
<dbReference type="PANTHER" id="PTHR31891">
    <property type="entry name" value="FORMAMIDASE C869.04-RELATED"/>
    <property type="match status" value="1"/>
</dbReference>
<dbReference type="SUPFAM" id="SSF141130">
    <property type="entry name" value="Acetamidase/Formamidase-like"/>
    <property type="match status" value="1"/>
</dbReference>
<dbReference type="Gene3D" id="2.40.10.120">
    <property type="match status" value="1"/>
</dbReference>
<dbReference type="GO" id="GO:0016811">
    <property type="term" value="F:hydrolase activity, acting on carbon-nitrogen (but not peptide) bonds, in linear amides"/>
    <property type="evidence" value="ECO:0007669"/>
    <property type="project" value="InterPro"/>
</dbReference>
<accession>A0A5J4J9H2</accession>
<evidence type="ECO:0000313" key="2">
    <source>
        <dbReference type="Proteomes" id="UP000391919"/>
    </source>
</evidence>
<dbReference type="Gene3D" id="2.60.120.580">
    <property type="entry name" value="Acetamidase/Formamidase-like domains"/>
    <property type="match status" value="1"/>
</dbReference>
<dbReference type="InterPro" id="IPR004304">
    <property type="entry name" value="FmdA_AmdA"/>
</dbReference>
<dbReference type="Gene3D" id="3.10.28.20">
    <property type="entry name" value="Acetamidase/Formamidase-like domains"/>
    <property type="match status" value="1"/>
</dbReference>
<dbReference type="Proteomes" id="UP000391919">
    <property type="component" value="Unassembled WGS sequence"/>
</dbReference>
<organism evidence="1 2">
    <name type="scientific">Weizmannia acidilactici</name>
    <dbReference type="NCBI Taxonomy" id="2607726"/>
    <lineage>
        <taxon>Bacteria</taxon>
        <taxon>Bacillati</taxon>
        <taxon>Bacillota</taxon>
        <taxon>Bacilli</taxon>
        <taxon>Bacillales</taxon>
        <taxon>Bacillaceae</taxon>
        <taxon>Heyndrickxia</taxon>
    </lineage>
</organism>
<reference evidence="1 2" key="1">
    <citation type="submission" date="2019-09" db="EMBL/GenBank/DDBJ databases">
        <title>Draft genome sequence of Bacillus sp. JC-7.</title>
        <authorList>
            <person name="Tanaka N."/>
            <person name="Shiwa Y."/>
            <person name="Fujita N."/>
            <person name="Tanasupawat S."/>
        </authorList>
    </citation>
    <scope>NUCLEOTIDE SEQUENCE [LARGE SCALE GENOMIC DNA]</scope>
    <source>
        <strain evidence="1 2">JC-7</strain>
    </source>
</reference>
<dbReference type="RefSeq" id="WP_151706174.1">
    <property type="nucleotide sequence ID" value="NZ_BKZQ01000050.1"/>
</dbReference>
<dbReference type="Pfam" id="PF03069">
    <property type="entry name" value="FmdA_AmdA"/>
    <property type="match status" value="2"/>
</dbReference>
<dbReference type="AlphaFoldDB" id="A0A5J4J9H2"/>
<dbReference type="PANTHER" id="PTHR31891:SF1">
    <property type="entry name" value="FORMAMIDASE C869.04-RELATED"/>
    <property type="match status" value="1"/>
</dbReference>
<proteinExistence type="predicted"/>
<dbReference type="EMBL" id="BKZQ01000050">
    <property type="protein sequence ID" value="GER71472.1"/>
    <property type="molecule type" value="Genomic_DNA"/>
</dbReference>
<comment type="caution">
    <text evidence="1">The sequence shown here is derived from an EMBL/GenBank/DDBJ whole genome shotgun (WGS) entry which is preliminary data.</text>
</comment>